<dbReference type="PANTHER" id="PTHR43861">
    <property type="entry name" value="TRANS-ACONITATE 2-METHYLTRANSFERASE-RELATED"/>
    <property type="match status" value="1"/>
</dbReference>
<sequence>MDESESVAAVRAAYGERADEYVDLLGDIDAMSPRDRALIADWAARIDGRILDAGCGPGHWTAYLRGLGADIEGVDLVPEFIASARARFPDTAFQRGALETLPVDTGALAGLLSWYSLIHVEPARMPTTLHEFARCLAPGGSLLLGFFEGPRTEPFDHAVTTAYFWPVDAMRRLLRNEGFEIVDVVTRSDPGSRPHAAIEAVSNG</sequence>
<dbReference type="PANTHER" id="PTHR43861:SF1">
    <property type="entry name" value="TRANS-ACONITATE 2-METHYLTRANSFERASE"/>
    <property type="match status" value="1"/>
</dbReference>
<dbReference type="GO" id="GO:0032259">
    <property type="term" value="P:methylation"/>
    <property type="evidence" value="ECO:0007669"/>
    <property type="project" value="UniProtKB-KW"/>
</dbReference>
<comment type="caution">
    <text evidence="4">The sequence shown here is derived from an EMBL/GenBank/DDBJ whole genome shotgun (WGS) entry which is preliminary data.</text>
</comment>
<evidence type="ECO:0000256" key="1">
    <source>
        <dbReference type="ARBA" id="ARBA00022603"/>
    </source>
</evidence>
<accession>A0A7Y9ESP0</accession>
<evidence type="ECO:0000313" key="4">
    <source>
        <dbReference type="EMBL" id="NYD53056.1"/>
    </source>
</evidence>
<dbReference type="InterPro" id="IPR041698">
    <property type="entry name" value="Methyltransf_25"/>
</dbReference>
<dbReference type="Proteomes" id="UP000552045">
    <property type="component" value="Unassembled WGS sequence"/>
</dbReference>
<dbReference type="RefSeq" id="WP_343045305.1">
    <property type="nucleotide sequence ID" value="NZ_BAABLC010000003.1"/>
</dbReference>
<organism evidence="4 5">
    <name type="scientific">Microbacterium pseudoresistens</name>
    <dbReference type="NCBI Taxonomy" id="640634"/>
    <lineage>
        <taxon>Bacteria</taxon>
        <taxon>Bacillati</taxon>
        <taxon>Actinomycetota</taxon>
        <taxon>Actinomycetes</taxon>
        <taxon>Micrococcales</taxon>
        <taxon>Microbacteriaceae</taxon>
        <taxon>Microbacterium</taxon>
    </lineage>
</organism>
<dbReference type="SUPFAM" id="SSF53335">
    <property type="entry name" value="S-adenosyl-L-methionine-dependent methyltransferases"/>
    <property type="match status" value="1"/>
</dbReference>
<keyword evidence="1 4" id="KW-0489">Methyltransferase</keyword>
<evidence type="ECO:0000259" key="3">
    <source>
        <dbReference type="Pfam" id="PF13649"/>
    </source>
</evidence>
<dbReference type="Pfam" id="PF13649">
    <property type="entry name" value="Methyltransf_25"/>
    <property type="match status" value="1"/>
</dbReference>
<dbReference type="GO" id="GO:0008168">
    <property type="term" value="F:methyltransferase activity"/>
    <property type="evidence" value="ECO:0007669"/>
    <property type="project" value="UniProtKB-KW"/>
</dbReference>
<proteinExistence type="predicted"/>
<protein>
    <submittedName>
        <fullName evidence="4">SAM-dependent methyltransferase</fullName>
    </submittedName>
</protein>
<keyword evidence="2 4" id="KW-0808">Transferase</keyword>
<feature type="domain" description="Methyltransferase" evidence="3">
    <location>
        <begin position="50"/>
        <end position="140"/>
    </location>
</feature>
<dbReference type="Gene3D" id="3.40.50.150">
    <property type="entry name" value="Vaccinia Virus protein VP39"/>
    <property type="match status" value="1"/>
</dbReference>
<dbReference type="EMBL" id="JACCBH010000001">
    <property type="protein sequence ID" value="NYD53056.1"/>
    <property type="molecule type" value="Genomic_DNA"/>
</dbReference>
<dbReference type="InterPro" id="IPR029063">
    <property type="entry name" value="SAM-dependent_MTases_sf"/>
</dbReference>
<keyword evidence="5" id="KW-1185">Reference proteome</keyword>
<evidence type="ECO:0000313" key="5">
    <source>
        <dbReference type="Proteomes" id="UP000552045"/>
    </source>
</evidence>
<name>A0A7Y9ESP0_9MICO</name>
<evidence type="ECO:0000256" key="2">
    <source>
        <dbReference type="ARBA" id="ARBA00022679"/>
    </source>
</evidence>
<dbReference type="CDD" id="cd02440">
    <property type="entry name" value="AdoMet_MTases"/>
    <property type="match status" value="1"/>
</dbReference>
<gene>
    <name evidence="4" type="ORF">BKA02_000111</name>
</gene>
<dbReference type="AlphaFoldDB" id="A0A7Y9ESP0"/>
<reference evidence="4 5" key="1">
    <citation type="submission" date="2020-07" db="EMBL/GenBank/DDBJ databases">
        <title>Sequencing the genomes of 1000 actinobacteria strains.</title>
        <authorList>
            <person name="Klenk H.-P."/>
        </authorList>
    </citation>
    <scope>NUCLEOTIDE SEQUENCE [LARGE SCALE GENOMIC DNA]</scope>
    <source>
        <strain evidence="4 5">DSM 22185</strain>
    </source>
</reference>